<organism evidence="1 2">
    <name type="scientific">Clostridium puniceum</name>
    <dbReference type="NCBI Taxonomy" id="29367"/>
    <lineage>
        <taxon>Bacteria</taxon>
        <taxon>Bacillati</taxon>
        <taxon>Bacillota</taxon>
        <taxon>Clostridia</taxon>
        <taxon>Eubacteriales</taxon>
        <taxon>Clostridiaceae</taxon>
        <taxon>Clostridium</taxon>
    </lineage>
</organism>
<evidence type="ECO:0000313" key="2">
    <source>
        <dbReference type="Proteomes" id="UP000190890"/>
    </source>
</evidence>
<evidence type="ECO:0000313" key="1">
    <source>
        <dbReference type="EMBL" id="OOM81762.1"/>
    </source>
</evidence>
<protein>
    <submittedName>
        <fullName evidence="1">Uncharacterized protein</fullName>
    </submittedName>
</protein>
<comment type="caution">
    <text evidence="1">The sequence shown here is derived from an EMBL/GenBank/DDBJ whole genome shotgun (WGS) entry which is preliminary data.</text>
</comment>
<sequence>MDIKKINKTIEYTFLEAWEKSIDDENVVITSKFSDDSYKIDIFAKKNKLKFYNPTISSWQSCTYVLPEEIFNAWYITKMESEKHERMAN</sequence>
<accession>A0A1S8TW08</accession>
<gene>
    <name evidence="1" type="ORF">CLPUN_09460</name>
</gene>
<dbReference type="Proteomes" id="UP000190890">
    <property type="component" value="Unassembled WGS sequence"/>
</dbReference>
<proteinExistence type="predicted"/>
<name>A0A1S8TW08_9CLOT</name>
<dbReference type="AlphaFoldDB" id="A0A1S8TW08"/>
<dbReference type="STRING" id="29367.CLPUN_09460"/>
<reference evidence="1 2" key="1">
    <citation type="submission" date="2016-05" db="EMBL/GenBank/DDBJ databases">
        <title>Microbial solvent formation.</title>
        <authorList>
            <person name="Poehlein A."/>
            <person name="Montoya Solano J.D."/>
            <person name="Flitsch S."/>
            <person name="Krabben P."/>
            <person name="Duerre P."/>
            <person name="Daniel R."/>
        </authorList>
    </citation>
    <scope>NUCLEOTIDE SEQUENCE [LARGE SCALE GENOMIC DNA]</scope>
    <source>
        <strain evidence="1 2">DSM 2619</strain>
    </source>
</reference>
<keyword evidence="2" id="KW-1185">Reference proteome</keyword>
<dbReference type="OrthoDB" id="1921797at2"/>
<dbReference type="EMBL" id="LZZM01000053">
    <property type="protein sequence ID" value="OOM81762.1"/>
    <property type="molecule type" value="Genomic_DNA"/>
</dbReference>
<dbReference type="RefSeq" id="WP_077846204.1">
    <property type="nucleotide sequence ID" value="NZ_LZZM01000053.1"/>
</dbReference>